<dbReference type="EMBL" id="JACEIK010001145">
    <property type="protein sequence ID" value="MCD7466455.1"/>
    <property type="molecule type" value="Genomic_DNA"/>
</dbReference>
<feature type="compositionally biased region" description="Polar residues" evidence="1">
    <location>
        <begin position="85"/>
        <end position="95"/>
    </location>
</feature>
<evidence type="ECO:0000313" key="2">
    <source>
        <dbReference type="EMBL" id="MCD7466455.1"/>
    </source>
</evidence>
<feature type="region of interest" description="Disordered" evidence="1">
    <location>
        <begin position="70"/>
        <end position="103"/>
    </location>
</feature>
<organism evidence="2 3">
    <name type="scientific">Datura stramonium</name>
    <name type="common">Jimsonweed</name>
    <name type="synonym">Common thornapple</name>
    <dbReference type="NCBI Taxonomy" id="4076"/>
    <lineage>
        <taxon>Eukaryota</taxon>
        <taxon>Viridiplantae</taxon>
        <taxon>Streptophyta</taxon>
        <taxon>Embryophyta</taxon>
        <taxon>Tracheophyta</taxon>
        <taxon>Spermatophyta</taxon>
        <taxon>Magnoliopsida</taxon>
        <taxon>eudicotyledons</taxon>
        <taxon>Gunneridae</taxon>
        <taxon>Pentapetalae</taxon>
        <taxon>asterids</taxon>
        <taxon>lamiids</taxon>
        <taxon>Solanales</taxon>
        <taxon>Solanaceae</taxon>
        <taxon>Solanoideae</taxon>
        <taxon>Datureae</taxon>
        <taxon>Datura</taxon>
    </lineage>
</organism>
<dbReference type="Proteomes" id="UP000823775">
    <property type="component" value="Unassembled WGS sequence"/>
</dbReference>
<sequence>MQRPRAVVYPTADVSGSSPYLQLVNLAITKIYDSTQFFRSRRVQTRKAYSGYLGTQNEEGHNVDEMLRGGENKHRSEIQNRETFRTTAESMGRQETTWRTETT</sequence>
<evidence type="ECO:0000313" key="3">
    <source>
        <dbReference type="Proteomes" id="UP000823775"/>
    </source>
</evidence>
<accession>A0ABS8T609</accession>
<feature type="compositionally biased region" description="Basic and acidic residues" evidence="1">
    <location>
        <begin position="70"/>
        <end position="84"/>
    </location>
</feature>
<proteinExistence type="predicted"/>
<comment type="caution">
    <text evidence="2">The sequence shown here is derived from an EMBL/GenBank/DDBJ whole genome shotgun (WGS) entry which is preliminary data.</text>
</comment>
<name>A0ABS8T609_DATST</name>
<reference evidence="2 3" key="1">
    <citation type="journal article" date="2021" name="BMC Genomics">
        <title>Datura genome reveals duplications of psychoactive alkaloid biosynthetic genes and high mutation rate following tissue culture.</title>
        <authorList>
            <person name="Rajewski A."/>
            <person name="Carter-House D."/>
            <person name="Stajich J."/>
            <person name="Litt A."/>
        </authorList>
    </citation>
    <scope>NUCLEOTIDE SEQUENCE [LARGE SCALE GENOMIC DNA]</scope>
    <source>
        <strain evidence="2">AR-01</strain>
    </source>
</reference>
<evidence type="ECO:0000256" key="1">
    <source>
        <dbReference type="SAM" id="MobiDB-lite"/>
    </source>
</evidence>
<protein>
    <submittedName>
        <fullName evidence="2">Uncharacterized protein</fullName>
    </submittedName>
</protein>
<gene>
    <name evidence="2" type="ORF">HAX54_003186</name>
</gene>
<keyword evidence="3" id="KW-1185">Reference proteome</keyword>